<dbReference type="PIRSF" id="PIRSF037778">
    <property type="entry name" value="UCP037778_transp_RibU"/>
    <property type="match status" value="1"/>
</dbReference>
<gene>
    <name evidence="10" type="ORF">SAMN04489746_0665</name>
</gene>
<dbReference type="AlphaFoldDB" id="A0AB38A602"/>
<dbReference type="GO" id="GO:0032217">
    <property type="term" value="F:riboflavin transmembrane transporter activity"/>
    <property type="evidence" value="ECO:0007669"/>
    <property type="project" value="UniProtKB-UniRule"/>
</dbReference>
<dbReference type="InterPro" id="IPR024529">
    <property type="entry name" value="ECF_trnsprt_substrate-spec"/>
</dbReference>
<accession>A0AB38A602</accession>
<keyword evidence="5 9" id="KW-0812">Transmembrane</keyword>
<reference evidence="10 11" key="1">
    <citation type="submission" date="2016-10" db="EMBL/GenBank/DDBJ databases">
        <authorList>
            <person name="Varghese N."/>
            <person name="Submissions S."/>
        </authorList>
    </citation>
    <scope>NUCLEOTIDE SEQUENCE [LARGE SCALE GENOMIC DNA]</scope>
    <source>
        <strain evidence="10 11">DSM 20586</strain>
    </source>
</reference>
<dbReference type="RefSeq" id="WP_002563236.1">
    <property type="nucleotide sequence ID" value="NZ_CALJSN010000006.1"/>
</dbReference>
<feature type="transmembrane region" description="Helical" evidence="9">
    <location>
        <begin position="121"/>
        <end position="145"/>
    </location>
</feature>
<evidence type="ECO:0000313" key="11">
    <source>
        <dbReference type="Proteomes" id="UP000183687"/>
    </source>
</evidence>
<evidence type="ECO:0000256" key="5">
    <source>
        <dbReference type="ARBA" id="ARBA00022692"/>
    </source>
</evidence>
<dbReference type="EMBL" id="FNSH01000001">
    <property type="protein sequence ID" value="SEB58439.1"/>
    <property type="molecule type" value="Genomic_DNA"/>
</dbReference>
<evidence type="ECO:0000313" key="10">
    <source>
        <dbReference type="EMBL" id="SEB58439.1"/>
    </source>
</evidence>
<keyword evidence="6 9" id="KW-1133">Transmembrane helix</keyword>
<evidence type="ECO:0000256" key="8">
    <source>
        <dbReference type="PIRNR" id="PIRNR037778"/>
    </source>
</evidence>
<feature type="transmembrane region" description="Helical" evidence="9">
    <location>
        <begin position="157"/>
        <end position="184"/>
    </location>
</feature>
<evidence type="ECO:0000256" key="7">
    <source>
        <dbReference type="ARBA" id="ARBA00023136"/>
    </source>
</evidence>
<keyword evidence="4 8" id="KW-1003">Cell membrane</keyword>
<comment type="caution">
    <text evidence="10">The sequence shown here is derived from an EMBL/GenBank/DDBJ whole genome shotgun (WGS) entry which is preliminary data.</text>
</comment>
<sequence>MAQPTSNMRHDSHSTTAQGTWTTKRIAITSLLCAVSAICTLLLEFPLLPGLEFLKYDPSGIVALISGFAFGPATAVVVSILPYLVHFATQSGFYGVIMAVLATISLAVPATIVYQRKPTRMGALIAMVVGAICSIAVCIVGNLILTPLYMGASFNDVVALIVPALLPFNLVKVLINCVVTALIYKPVTKALSE</sequence>
<organism evidence="10 11">
    <name type="scientific">Atopobium minutum</name>
    <dbReference type="NCBI Taxonomy" id="1381"/>
    <lineage>
        <taxon>Bacteria</taxon>
        <taxon>Bacillati</taxon>
        <taxon>Actinomycetota</taxon>
        <taxon>Coriobacteriia</taxon>
        <taxon>Coriobacteriales</taxon>
        <taxon>Atopobiaceae</taxon>
        <taxon>Atopobium</taxon>
    </lineage>
</organism>
<feature type="transmembrane region" description="Helical" evidence="9">
    <location>
        <begin position="60"/>
        <end position="85"/>
    </location>
</feature>
<dbReference type="PANTHER" id="PTHR38438">
    <property type="entry name" value="RIBOFLAVIN TRANSPORTER RIBU"/>
    <property type="match status" value="1"/>
</dbReference>
<comment type="subcellular location">
    <subcellularLocation>
        <location evidence="1">Cell membrane</location>
        <topology evidence="1">Multi-pass membrane protein</topology>
    </subcellularLocation>
</comment>
<dbReference type="Proteomes" id="UP000183687">
    <property type="component" value="Unassembled WGS sequence"/>
</dbReference>
<dbReference type="PANTHER" id="PTHR38438:SF1">
    <property type="entry name" value="RIBOFLAVIN TRANSPORTER RIBU"/>
    <property type="match status" value="1"/>
</dbReference>
<protein>
    <recommendedName>
        <fullName evidence="8">Riboflavin transporter</fullName>
    </recommendedName>
</protein>
<name>A0AB38A602_9ACTN</name>
<dbReference type="InterPro" id="IPR025720">
    <property type="entry name" value="RibU"/>
</dbReference>
<proteinExistence type="inferred from homology"/>
<evidence type="ECO:0000256" key="6">
    <source>
        <dbReference type="ARBA" id="ARBA00022989"/>
    </source>
</evidence>
<dbReference type="Pfam" id="PF12822">
    <property type="entry name" value="ECF_trnsprt"/>
    <property type="match status" value="1"/>
</dbReference>
<evidence type="ECO:0000256" key="1">
    <source>
        <dbReference type="ARBA" id="ARBA00004651"/>
    </source>
</evidence>
<dbReference type="Gene3D" id="1.10.1760.20">
    <property type="match status" value="1"/>
</dbReference>
<evidence type="ECO:0000256" key="2">
    <source>
        <dbReference type="ARBA" id="ARBA00005540"/>
    </source>
</evidence>
<evidence type="ECO:0000256" key="4">
    <source>
        <dbReference type="ARBA" id="ARBA00022475"/>
    </source>
</evidence>
<keyword evidence="3 8" id="KW-0813">Transport</keyword>
<comment type="similarity">
    <text evidence="2 8">Belongs to the prokaryotic riboflavin transporter (P-RFT) (TC 2.A.87) family.</text>
</comment>
<keyword evidence="7 8" id="KW-0472">Membrane</keyword>
<feature type="transmembrane region" description="Helical" evidence="9">
    <location>
        <begin position="26"/>
        <end position="48"/>
    </location>
</feature>
<dbReference type="GO" id="GO:0005886">
    <property type="term" value="C:plasma membrane"/>
    <property type="evidence" value="ECO:0007669"/>
    <property type="project" value="UniProtKB-SubCell"/>
</dbReference>
<evidence type="ECO:0000256" key="3">
    <source>
        <dbReference type="ARBA" id="ARBA00022448"/>
    </source>
</evidence>
<feature type="transmembrane region" description="Helical" evidence="9">
    <location>
        <begin position="91"/>
        <end position="114"/>
    </location>
</feature>
<evidence type="ECO:0000256" key="9">
    <source>
        <dbReference type="SAM" id="Phobius"/>
    </source>
</evidence>
<comment type="function">
    <text evidence="8">Probably a riboflavin-binding protein that interacts with the energy-coupling factor (ECF) ABC-transporter complex.</text>
</comment>